<dbReference type="GO" id="GO:0008168">
    <property type="term" value="F:methyltransferase activity"/>
    <property type="evidence" value="ECO:0007669"/>
    <property type="project" value="UniProtKB-KW"/>
</dbReference>
<dbReference type="EMBL" id="UINC01115012">
    <property type="protein sequence ID" value="SVC85725.1"/>
    <property type="molecule type" value="Genomic_DNA"/>
</dbReference>
<sequence>MFSRNKKYILDGGTGQTLLEKGLKPEGTLWSATALINEDFHDLVVETHIDFINAGADLIVTNNFGVRKRRLLQNNKLDYFESANKFAGQLAMKAKELSNNNILIAGSLPTHADTYQSRFFNTDEEVHQGFYETAKILNPFVDLFYLDVISSVKET</sequence>
<proteinExistence type="predicted"/>
<dbReference type="PROSITE" id="PS50970">
    <property type="entry name" value="HCY"/>
    <property type="match status" value="1"/>
</dbReference>
<dbReference type="PANTHER" id="PTHR11103:SF18">
    <property type="entry name" value="SLR1189 PROTEIN"/>
    <property type="match status" value="1"/>
</dbReference>
<dbReference type="GO" id="GO:0032259">
    <property type="term" value="P:methylation"/>
    <property type="evidence" value="ECO:0007669"/>
    <property type="project" value="UniProtKB-KW"/>
</dbReference>
<keyword evidence="1" id="KW-0489">Methyltransferase</keyword>
<dbReference type="Gene3D" id="3.20.20.330">
    <property type="entry name" value="Homocysteine-binding-like domain"/>
    <property type="match status" value="1"/>
</dbReference>
<dbReference type="SUPFAM" id="SSF82282">
    <property type="entry name" value="Homocysteine S-methyltransferase"/>
    <property type="match status" value="1"/>
</dbReference>
<name>A0A382QLC8_9ZZZZ</name>
<dbReference type="AlphaFoldDB" id="A0A382QLC8"/>
<dbReference type="InterPro" id="IPR003726">
    <property type="entry name" value="HCY_dom"/>
</dbReference>
<dbReference type="Pfam" id="PF02574">
    <property type="entry name" value="S-methyl_trans"/>
    <property type="match status" value="1"/>
</dbReference>
<evidence type="ECO:0000256" key="1">
    <source>
        <dbReference type="ARBA" id="ARBA00022603"/>
    </source>
</evidence>
<gene>
    <name evidence="4" type="ORF">METZ01_LOCUS338579</name>
</gene>
<feature type="domain" description="Hcy-binding" evidence="3">
    <location>
        <begin position="1"/>
        <end position="155"/>
    </location>
</feature>
<feature type="non-terminal residue" evidence="4">
    <location>
        <position position="155"/>
    </location>
</feature>
<organism evidence="4">
    <name type="scientific">marine metagenome</name>
    <dbReference type="NCBI Taxonomy" id="408172"/>
    <lineage>
        <taxon>unclassified sequences</taxon>
        <taxon>metagenomes</taxon>
        <taxon>ecological metagenomes</taxon>
    </lineage>
</organism>
<evidence type="ECO:0000256" key="2">
    <source>
        <dbReference type="ARBA" id="ARBA00022679"/>
    </source>
</evidence>
<accession>A0A382QLC8</accession>
<evidence type="ECO:0000313" key="4">
    <source>
        <dbReference type="EMBL" id="SVC85725.1"/>
    </source>
</evidence>
<reference evidence="4" key="1">
    <citation type="submission" date="2018-05" db="EMBL/GenBank/DDBJ databases">
        <authorList>
            <person name="Lanie J.A."/>
            <person name="Ng W.-L."/>
            <person name="Kazmierczak K.M."/>
            <person name="Andrzejewski T.M."/>
            <person name="Davidsen T.M."/>
            <person name="Wayne K.J."/>
            <person name="Tettelin H."/>
            <person name="Glass J.I."/>
            <person name="Rusch D."/>
            <person name="Podicherti R."/>
            <person name="Tsui H.-C.T."/>
            <person name="Winkler M.E."/>
        </authorList>
    </citation>
    <scope>NUCLEOTIDE SEQUENCE</scope>
</reference>
<protein>
    <recommendedName>
        <fullName evidence="3">Hcy-binding domain-containing protein</fullName>
    </recommendedName>
</protein>
<dbReference type="InterPro" id="IPR036589">
    <property type="entry name" value="HCY_dom_sf"/>
</dbReference>
<evidence type="ECO:0000259" key="3">
    <source>
        <dbReference type="PROSITE" id="PS50970"/>
    </source>
</evidence>
<dbReference type="PANTHER" id="PTHR11103">
    <property type="entry name" value="SLR1189 PROTEIN"/>
    <property type="match status" value="1"/>
</dbReference>
<keyword evidence="2" id="KW-0808">Transferase</keyword>